<sequence>MRTPAPWKAAEAEAADSTRDELDDATSKSGDKTPRFLFRVHDINSLGMTSLTQVSSGHAERSSQPGPKLLSRHFDASQFCNHLLWKAIPKRDDDLVSWTSSLLFAIHFAIYRHTKRPVTNNDENMSNIFILMLDTRDFPKGTFVRDLDAIRYHLKSTFPDKPELEKFYELRRARGYYIGEYLTQGSLSVTGKCRQTSLERLTDSGLFYICPYFSDQSYWGMLNQRVAMIRQTFLSEKGKQMCLRPSEQTQLRRAITIAQACFGDKLALPFTLLLLSFSPAAYFSPGLFQSLASLFSGMF</sequence>
<dbReference type="AlphaFoldDB" id="A0A4R8PQ44"/>
<name>A0A4R8PQ44_9PEZI</name>
<proteinExistence type="predicted"/>
<dbReference type="InterPro" id="IPR056009">
    <property type="entry name" value="DUF7587"/>
</dbReference>
<dbReference type="EMBL" id="QAPG01001767">
    <property type="protein sequence ID" value="TDZ27772.1"/>
    <property type="molecule type" value="Genomic_DNA"/>
</dbReference>
<evidence type="ECO:0000313" key="4">
    <source>
        <dbReference type="Proteomes" id="UP000295083"/>
    </source>
</evidence>
<evidence type="ECO:0000313" key="3">
    <source>
        <dbReference type="EMBL" id="TDZ27772.1"/>
    </source>
</evidence>
<feature type="region of interest" description="Disordered" evidence="1">
    <location>
        <begin position="1"/>
        <end position="30"/>
    </location>
</feature>
<feature type="domain" description="DUF7587" evidence="2">
    <location>
        <begin position="33"/>
        <end position="155"/>
    </location>
</feature>
<keyword evidence="4" id="KW-1185">Reference proteome</keyword>
<feature type="compositionally biased region" description="Basic and acidic residues" evidence="1">
    <location>
        <begin position="16"/>
        <end position="30"/>
    </location>
</feature>
<accession>A0A4R8PQ44</accession>
<evidence type="ECO:0000256" key="1">
    <source>
        <dbReference type="SAM" id="MobiDB-lite"/>
    </source>
</evidence>
<comment type="caution">
    <text evidence="3">The sequence shown here is derived from an EMBL/GenBank/DDBJ whole genome shotgun (WGS) entry which is preliminary data.</text>
</comment>
<protein>
    <recommendedName>
        <fullName evidence="2">DUF7587 domain-containing protein</fullName>
    </recommendedName>
</protein>
<evidence type="ECO:0000259" key="2">
    <source>
        <dbReference type="Pfam" id="PF24494"/>
    </source>
</evidence>
<reference evidence="3 4" key="1">
    <citation type="submission" date="2018-11" db="EMBL/GenBank/DDBJ databases">
        <title>Genome sequence and assembly of Colletotrichum spinosum.</title>
        <authorList>
            <person name="Gan P."/>
            <person name="Shirasu K."/>
        </authorList>
    </citation>
    <scope>NUCLEOTIDE SEQUENCE [LARGE SCALE GENOMIC DNA]</scope>
    <source>
        <strain evidence="3 4">CBS 515.97</strain>
    </source>
</reference>
<dbReference type="Proteomes" id="UP000295083">
    <property type="component" value="Unassembled WGS sequence"/>
</dbReference>
<organism evidence="3 4">
    <name type="scientific">Colletotrichum spinosum</name>
    <dbReference type="NCBI Taxonomy" id="1347390"/>
    <lineage>
        <taxon>Eukaryota</taxon>
        <taxon>Fungi</taxon>
        <taxon>Dikarya</taxon>
        <taxon>Ascomycota</taxon>
        <taxon>Pezizomycotina</taxon>
        <taxon>Sordariomycetes</taxon>
        <taxon>Hypocreomycetidae</taxon>
        <taxon>Glomerellales</taxon>
        <taxon>Glomerellaceae</taxon>
        <taxon>Colletotrichum</taxon>
        <taxon>Colletotrichum orbiculare species complex</taxon>
    </lineage>
</organism>
<dbReference type="Pfam" id="PF24494">
    <property type="entry name" value="DUF7587"/>
    <property type="match status" value="1"/>
</dbReference>
<gene>
    <name evidence="3" type="ORF">C8035_v008665</name>
</gene>